<accession>A0A1F7YJV1</accession>
<feature type="transmembrane region" description="Helical" evidence="1">
    <location>
        <begin position="21"/>
        <end position="42"/>
    </location>
</feature>
<keyword evidence="1" id="KW-0812">Transmembrane</keyword>
<dbReference type="EMBL" id="MGGL01000004">
    <property type="protein sequence ID" value="OGM27616.1"/>
    <property type="molecule type" value="Genomic_DNA"/>
</dbReference>
<dbReference type="AlphaFoldDB" id="A0A1F7YJV1"/>
<proteinExistence type="predicted"/>
<keyword evidence="1" id="KW-0472">Membrane</keyword>
<comment type="caution">
    <text evidence="2">The sequence shown here is derived from an EMBL/GenBank/DDBJ whole genome shotgun (WGS) entry which is preliminary data.</text>
</comment>
<organism evidence="2 3">
    <name type="scientific">Candidatus Woesebacteria bacterium RIFCSPHIGHO2_01_FULL_40_22</name>
    <dbReference type="NCBI Taxonomy" id="1802499"/>
    <lineage>
        <taxon>Bacteria</taxon>
        <taxon>Candidatus Woeseibacteriota</taxon>
    </lineage>
</organism>
<name>A0A1F7YJV1_9BACT</name>
<gene>
    <name evidence="2" type="ORF">A2628_02400</name>
</gene>
<dbReference type="Pfam" id="PF09527">
    <property type="entry name" value="ATPase_gene1"/>
    <property type="match status" value="1"/>
</dbReference>
<dbReference type="InterPro" id="IPR032820">
    <property type="entry name" value="ATPase_put"/>
</dbReference>
<reference evidence="2 3" key="1">
    <citation type="journal article" date="2016" name="Nat. Commun.">
        <title>Thousands of microbial genomes shed light on interconnected biogeochemical processes in an aquifer system.</title>
        <authorList>
            <person name="Anantharaman K."/>
            <person name="Brown C.T."/>
            <person name="Hug L.A."/>
            <person name="Sharon I."/>
            <person name="Castelle C.J."/>
            <person name="Probst A.J."/>
            <person name="Thomas B.C."/>
            <person name="Singh A."/>
            <person name="Wilkins M.J."/>
            <person name="Karaoz U."/>
            <person name="Brodie E.L."/>
            <person name="Williams K.H."/>
            <person name="Hubbard S.S."/>
            <person name="Banfield J.F."/>
        </authorList>
    </citation>
    <scope>NUCLEOTIDE SEQUENCE [LARGE SCALE GENOMIC DNA]</scope>
</reference>
<evidence type="ECO:0000256" key="1">
    <source>
        <dbReference type="SAM" id="Phobius"/>
    </source>
</evidence>
<evidence type="ECO:0008006" key="4">
    <source>
        <dbReference type="Google" id="ProtNLM"/>
    </source>
</evidence>
<sequence>MEKRKNIKPDYGKLLSAFGEASSLSIIFVFFPVIFLVLGVFLDKKFGTMPLFIILGVGFGIAAFAYQVKKVLSNLRPKDDQL</sequence>
<protein>
    <recommendedName>
        <fullName evidence="4">F0F1 ATP synthase subunit</fullName>
    </recommendedName>
</protein>
<evidence type="ECO:0000313" key="2">
    <source>
        <dbReference type="EMBL" id="OGM27616.1"/>
    </source>
</evidence>
<feature type="transmembrane region" description="Helical" evidence="1">
    <location>
        <begin position="48"/>
        <end position="68"/>
    </location>
</feature>
<dbReference type="Proteomes" id="UP000179221">
    <property type="component" value="Unassembled WGS sequence"/>
</dbReference>
<evidence type="ECO:0000313" key="3">
    <source>
        <dbReference type="Proteomes" id="UP000179221"/>
    </source>
</evidence>
<keyword evidence="1" id="KW-1133">Transmembrane helix</keyword>